<keyword evidence="2" id="KW-1003">Cell membrane</keyword>
<feature type="transmembrane region" description="Helical" evidence="6">
    <location>
        <begin position="154"/>
        <end position="173"/>
    </location>
</feature>
<keyword evidence="4 6" id="KW-1133">Transmembrane helix</keyword>
<feature type="transmembrane region" description="Helical" evidence="6">
    <location>
        <begin position="70"/>
        <end position="90"/>
    </location>
</feature>
<dbReference type="SUPFAM" id="SSF103481">
    <property type="entry name" value="Multidrug resistance efflux transporter EmrE"/>
    <property type="match status" value="2"/>
</dbReference>
<feature type="domain" description="EamA" evidence="7">
    <location>
        <begin position="14"/>
        <end position="140"/>
    </location>
</feature>
<protein>
    <submittedName>
        <fullName evidence="8">Membrane protein</fullName>
    </submittedName>
</protein>
<comment type="subcellular location">
    <subcellularLocation>
        <location evidence="1">Cell membrane</location>
        <topology evidence="1">Multi-pass membrane protein</topology>
    </subcellularLocation>
</comment>
<feature type="transmembrane region" description="Helical" evidence="6">
    <location>
        <begin position="41"/>
        <end position="58"/>
    </location>
</feature>
<dbReference type="InterPro" id="IPR050638">
    <property type="entry name" value="AA-Vitamin_Transporters"/>
</dbReference>
<organism evidence="8 9">
    <name type="scientific">Vitreoscilla filiformis</name>
    <dbReference type="NCBI Taxonomy" id="63"/>
    <lineage>
        <taxon>Bacteria</taxon>
        <taxon>Pseudomonadati</taxon>
        <taxon>Pseudomonadota</taxon>
        <taxon>Betaproteobacteria</taxon>
        <taxon>Neisseriales</taxon>
        <taxon>Neisseriaceae</taxon>
        <taxon>Vitreoscilla</taxon>
    </lineage>
</organism>
<dbReference type="Pfam" id="PF00892">
    <property type="entry name" value="EamA"/>
    <property type="match status" value="1"/>
</dbReference>
<dbReference type="Proteomes" id="UP000199729">
    <property type="component" value="Chromosome"/>
</dbReference>
<evidence type="ECO:0000313" key="9">
    <source>
        <dbReference type="Proteomes" id="UP000199729"/>
    </source>
</evidence>
<keyword evidence="9" id="KW-1185">Reference proteome</keyword>
<evidence type="ECO:0000256" key="6">
    <source>
        <dbReference type="SAM" id="Phobius"/>
    </source>
</evidence>
<evidence type="ECO:0000256" key="3">
    <source>
        <dbReference type="ARBA" id="ARBA00022692"/>
    </source>
</evidence>
<accession>A0A221KDA7</accession>
<feature type="transmembrane region" description="Helical" evidence="6">
    <location>
        <begin position="124"/>
        <end position="142"/>
    </location>
</feature>
<dbReference type="PANTHER" id="PTHR32322">
    <property type="entry name" value="INNER MEMBRANE TRANSPORTER"/>
    <property type="match status" value="1"/>
</dbReference>
<evidence type="ECO:0000256" key="2">
    <source>
        <dbReference type="ARBA" id="ARBA00022475"/>
    </source>
</evidence>
<feature type="transmembrane region" description="Helical" evidence="6">
    <location>
        <begin position="269"/>
        <end position="289"/>
    </location>
</feature>
<name>A0A221KDA7_VITFI</name>
<dbReference type="RefSeq" id="WP_089416208.1">
    <property type="nucleotide sequence ID" value="NZ_CP022423.1"/>
</dbReference>
<dbReference type="OrthoDB" id="5295396at2"/>
<dbReference type="GO" id="GO:0005886">
    <property type="term" value="C:plasma membrane"/>
    <property type="evidence" value="ECO:0007669"/>
    <property type="project" value="UniProtKB-SubCell"/>
</dbReference>
<dbReference type="KEGG" id="vff:VITFI_CDS1213"/>
<dbReference type="AlphaFoldDB" id="A0A221KDA7"/>
<dbReference type="PANTHER" id="PTHR32322:SF18">
    <property type="entry name" value="S-ADENOSYLMETHIONINE_S-ADENOSYLHOMOCYSTEINE TRANSPORTER"/>
    <property type="match status" value="1"/>
</dbReference>
<reference evidence="8 9" key="1">
    <citation type="submission" date="2017-07" db="EMBL/GenBank/DDBJ databases">
        <title>Complete Genome Sequence of the cosmetic ferment Vitreoscilla filiformis (ATCC15551).</title>
        <authorList>
            <person name="Contreras S."/>
            <person name="Sagory-Zalkind P."/>
            <person name="Blanquart H."/>
            <person name="Iltis A."/>
            <person name="Morand S.C."/>
        </authorList>
    </citation>
    <scope>NUCLEOTIDE SEQUENCE [LARGE SCALE GENOMIC DNA]</scope>
    <source>
        <strain evidence="8 9">ATCC 15551</strain>
    </source>
</reference>
<sequence>MASPSHTSPPAAVAGLLFNAMVWGLSWWPMRELQAQGLHPLWSTALVFGLITLLLGSVRPRAWRDVFTTPALWLILLASGVTNASFNWGITAGDVVRVVLLFYLMPLWLVLLAWWLLDERPSASAWLRVLLAMGGAAAVLWPAEGQSLGAGWQWVDGLGLLGGLSFAFNSVMLRREAHLDRAACGLAMFLGGVMVGTSLAVGMAAPLPPMAHATDWLPGATLLGLAFLASNLSFQYGAARLPASITGVVMLTEVLWAAGSAWWLGAGTLTPALAVGGLLIVGAAALAAWRP</sequence>
<evidence type="ECO:0000256" key="4">
    <source>
        <dbReference type="ARBA" id="ARBA00022989"/>
    </source>
</evidence>
<evidence type="ECO:0000256" key="1">
    <source>
        <dbReference type="ARBA" id="ARBA00004651"/>
    </source>
</evidence>
<dbReference type="EMBL" id="CP022423">
    <property type="protein sequence ID" value="ASM76991.1"/>
    <property type="molecule type" value="Genomic_DNA"/>
</dbReference>
<proteinExistence type="predicted"/>
<keyword evidence="5 6" id="KW-0472">Membrane</keyword>
<keyword evidence="3 6" id="KW-0812">Transmembrane</keyword>
<gene>
    <name evidence="8" type="ORF">VITFI_CDS1213</name>
</gene>
<dbReference type="InterPro" id="IPR000620">
    <property type="entry name" value="EamA_dom"/>
</dbReference>
<feature type="transmembrane region" description="Helical" evidence="6">
    <location>
        <begin position="96"/>
        <end position="117"/>
    </location>
</feature>
<evidence type="ECO:0000313" key="8">
    <source>
        <dbReference type="EMBL" id="ASM76991.1"/>
    </source>
</evidence>
<evidence type="ECO:0000256" key="5">
    <source>
        <dbReference type="ARBA" id="ARBA00023136"/>
    </source>
</evidence>
<feature type="transmembrane region" description="Helical" evidence="6">
    <location>
        <begin position="216"/>
        <end position="234"/>
    </location>
</feature>
<evidence type="ECO:0000259" key="7">
    <source>
        <dbReference type="Pfam" id="PF00892"/>
    </source>
</evidence>
<dbReference type="InterPro" id="IPR037185">
    <property type="entry name" value="EmrE-like"/>
</dbReference>
<feature type="transmembrane region" description="Helical" evidence="6">
    <location>
        <begin position="185"/>
        <end position="204"/>
    </location>
</feature>
<feature type="transmembrane region" description="Helical" evidence="6">
    <location>
        <begin position="241"/>
        <end position="263"/>
    </location>
</feature>
<feature type="transmembrane region" description="Helical" evidence="6">
    <location>
        <begin position="12"/>
        <end position="29"/>
    </location>
</feature>